<dbReference type="PANTHER" id="PTHR48079">
    <property type="entry name" value="PROTEIN YEEZ"/>
    <property type="match status" value="1"/>
</dbReference>
<dbReference type="STRING" id="1314751.GCA_001591425_04876"/>
<dbReference type="Proteomes" id="UP000215224">
    <property type="component" value="Chromosome"/>
</dbReference>
<dbReference type="EMBL" id="CP018866">
    <property type="protein sequence ID" value="AST89953.1"/>
    <property type="molecule type" value="Genomic_DNA"/>
</dbReference>
<evidence type="ECO:0000259" key="1">
    <source>
        <dbReference type="Pfam" id="PF13460"/>
    </source>
</evidence>
<dbReference type="AlphaFoldDB" id="A0A223KKS2"/>
<dbReference type="Gene3D" id="3.40.50.720">
    <property type="entry name" value="NAD(P)-binding Rossmann-like Domain"/>
    <property type="match status" value="1"/>
</dbReference>
<feature type="domain" description="NAD(P)-binding" evidence="1">
    <location>
        <begin position="8"/>
        <end position="170"/>
    </location>
</feature>
<accession>A0A223KKS2</accession>
<dbReference type="PANTHER" id="PTHR48079:SF6">
    <property type="entry name" value="NAD(P)-BINDING DOMAIN-CONTAINING PROTEIN-RELATED"/>
    <property type="match status" value="1"/>
</dbReference>
<dbReference type="KEGG" id="bcoh:BC6307_00990"/>
<dbReference type="SUPFAM" id="SSF51735">
    <property type="entry name" value="NAD(P)-binding Rossmann-fold domains"/>
    <property type="match status" value="1"/>
</dbReference>
<proteinExistence type="predicted"/>
<gene>
    <name evidence="2" type="ORF">BC6307_00990</name>
</gene>
<organism evidence="2 3">
    <name type="scientific">Sutcliffiella cohnii</name>
    <dbReference type="NCBI Taxonomy" id="33932"/>
    <lineage>
        <taxon>Bacteria</taxon>
        <taxon>Bacillati</taxon>
        <taxon>Bacillota</taxon>
        <taxon>Bacilli</taxon>
        <taxon>Bacillales</taxon>
        <taxon>Bacillaceae</taxon>
        <taxon>Sutcliffiella</taxon>
    </lineage>
</organism>
<dbReference type="GO" id="GO:0004029">
    <property type="term" value="F:aldehyde dehydrogenase (NAD+) activity"/>
    <property type="evidence" value="ECO:0007669"/>
    <property type="project" value="TreeGrafter"/>
</dbReference>
<name>A0A223KKS2_9BACI</name>
<dbReference type="InterPro" id="IPR016040">
    <property type="entry name" value="NAD(P)-bd_dom"/>
</dbReference>
<evidence type="ECO:0000313" key="2">
    <source>
        <dbReference type="EMBL" id="AST89953.1"/>
    </source>
</evidence>
<dbReference type="GO" id="GO:0005737">
    <property type="term" value="C:cytoplasm"/>
    <property type="evidence" value="ECO:0007669"/>
    <property type="project" value="TreeGrafter"/>
</dbReference>
<dbReference type="InterPro" id="IPR036291">
    <property type="entry name" value="NAD(P)-bd_dom_sf"/>
</dbReference>
<evidence type="ECO:0000313" key="3">
    <source>
        <dbReference type="Proteomes" id="UP000215224"/>
    </source>
</evidence>
<sequence>MKKALVLGASGGMGYAIVHELVGRGVETVAFARNEERLNSLFGNIPGVSIVPGDVANLEDLQEAADGVDVIFHAMNIPYEQWESSLATLVKNILAVAELVGAKLAVVDNIYAFGRSGGKKITEDHLKNPHTKKGKIRLQTENIIKSSTVPYVIAHFPDFYGPNATNAILHYTLKDVVEGKKAGFVGNKQIEREFIFTPDGAKAIVELSLTEAAYGQNWNIPATKPITGKEVEAILRNHFHYTKSFYTIHKFMIGALGLFQPQMREVVEMLYITEEPTILDGSKYEKLIGPLPKTSYEDGLRETLDYLKKEVLEKVGI</sequence>
<keyword evidence="3" id="KW-1185">Reference proteome</keyword>
<dbReference type="InterPro" id="IPR051783">
    <property type="entry name" value="NAD(P)-dependent_oxidoreduct"/>
</dbReference>
<dbReference type="Pfam" id="PF13460">
    <property type="entry name" value="NAD_binding_10"/>
    <property type="match status" value="1"/>
</dbReference>
<protein>
    <submittedName>
        <fullName evidence="2">Short chain dehydrogenase</fullName>
    </submittedName>
</protein>
<dbReference type="RefSeq" id="WP_066421665.1">
    <property type="nucleotide sequence ID" value="NZ_CP018866.1"/>
</dbReference>
<reference evidence="2 3" key="1">
    <citation type="submission" date="2016-12" db="EMBL/GenBank/DDBJ databases">
        <title>The whole genome sequencing and assembly of Bacillus cohnii DSM 6307T strain.</title>
        <authorList>
            <person name="Lee Y.-J."/>
            <person name="Yi H."/>
            <person name="Bahn Y.-S."/>
            <person name="Kim J.F."/>
            <person name="Lee D.-W."/>
        </authorList>
    </citation>
    <scope>NUCLEOTIDE SEQUENCE [LARGE SCALE GENOMIC DNA]</scope>
    <source>
        <strain evidence="2 3">DSM 6307</strain>
    </source>
</reference>